<dbReference type="STRING" id="469383.Cwoe_2277"/>
<evidence type="ECO:0000313" key="2">
    <source>
        <dbReference type="Proteomes" id="UP000008229"/>
    </source>
</evidence>
<dbReference type="AlphaFoldDB" id="D3F6D5"/>
<reference evidence="1 2" key="1">
    <citation type="journal article" date="2010" name="Stand. Genomic Sci.">
        <title>Complete genome sequence of Conexibacter woesei type strain (ID131577).</title>
        <authorList>
            <person name="Pukall R."/>
            <person name="Lapidus A."/>
            <person name="Glavina Del Rio T."/>
            <person name="Copeland A."/>
            <person name="Tice H."/>
            <person name="Cheng J.-F."/>
            <person name="Lucas S."/>
            <person name="Chen F."/>
            <person name="Nolan M."/>
            <person name="Bruce D."/>
            <person name="Goodwin L."/>
            <person name="Pitluck S."/>
            <person name="Mavromatis K."/>
            <person name="Ivanova N."/>
            <person name="Ovchinnikova G."/>
            <person name="Pati A."/>
            <person name="Chen A."/>
            <person name="Palaniappan K."/>
            <person name="Land M."/>
            <person name="Hauser L."/>
            <person name="Chang Y.-J."/>
            <person name="Jeffries C.D."/>
            <person name="Chain P."/>
            <person name="Meincke L."/>
            <person name="Sims D."/>
            <person name="Brettin T."/>
            <person name="Detter J.C."/>
            <person name="Rohde M."/>
            <person name="Goeker M."/>
            <person name="Bristow J."/>
            <person name="Eisen J.A."/>
            <person name="Markowitz V."/>
            <person name="Kyrpides N.C."/>
            <person name="Klenk H.-P."/>
            <person name="Hugenholtz P."/>
        </authorList>
    </citation>
    <scope>NUCLEOTIDE SEQUENCE [LARGE SCALE GENOMIC DNA]</scope>
    <source>
        <strain evidence="2">DSM 14684 / CIP 108061 / JCM 11494 / NBRC 100937 / ID131577</strain>
    </source>
</reference>
<protein>
    <submittedName>
        <fullName evidence="1">Uncharacterized protein</fullName>
    </submittedName>
</protein>
<proteinExistence type="predicted"/>
<sequence length="103" mass="11733">MPKVVQLKPENGEAYLPPAFFVEFSKEEFVEFLANPTVVMGKVGHPVGNLTVSVKDHVWDAGKREWITEKTDAVILDLPEARSWQWLCGIQDEMCICERVIML</sequence>
<name>D3F6D5_CONWI</name>
<organism evidence="1 2">
    <name type="scientific">Conexibacter woesei (strain DSM 14684 / CCUG 47730 / CIP 108061 / JCM 11494 / NBRC 100937 / ID131577)</name>
    <dbReference type="NCBI Taxonomy" id="469383"/>
    <lineage>
        <taxon>Bacteria</taxon>
        <taxon>Bacillati</taxon>
        <taxon>Actinomycetota</taxon>
        <taxon>Thermoleophilia</taxon>
        <taxon>Solirubrobacterales</taxon>
        <taxon>Conexibacteraceae</taxon>
        <taxon>Conexibacter</taxon>
    </lineage>
</organism>
<dbReference type="EMBL" id="CP001854">
    <property type="protein sequence ID" value="ADB50702.1"/>
    <property type="molecule type" value="Genomic_DNA"/>
</dbReference>
<reference evidence="2" key="2">
    <citation type="submission" date="2010-01" db="EMBL/GenBank/DDBJ databases">
        <title>The complete genome of Conexibacter woesei DSM 14684.</title>
        <authorList>
            <consortium name="US DOE Joint Genome Institute (JGI-PGF)"/>
            <person name="Lucas S."/>
            <person name="Copeland A."/>
            <person name="Lapidus A."/>
            <person name="Glavina del Rio T."/>
            <person name="Dalin E."/>
            <person name="Tice H."/>
            <person name="Bruce D."/>
            <person name="Goodwin L."/>
            <person name="Pitluck S."/>
            <person name="Kyrpides N."/>
            <person name="Mavromatis K."/>
            <person name="Ivanova N."/>
            <person name="Mikhailova N."/>
            <person name="Chertkov O."/>
            <person name="Brettin T."/>
            <person name="Detter J.C."/>
            <person name="Han C."/>
            <person name="Larimer F."/>
            <person name="Land M."/>
            <person name="Hauser L."/>
            <person name="Markowitz V."/>
            <person name="Cheng J.-F."/>
            <person name="Hugenholtz P."/>
            <person name="Woyke T."/>
            <person name="Wu D."/>
            <person name="Pukall R."/>
            <person name="Steenblock K."/>
            <person name="Schneider S."/>
            <person name="Klenk H.-P."/>
            <person name="Eisen J.A."/>
        </authorList>
    </citation>
    <scope>NUCLEOTIDE SEQUENCE [LARGE SCALE GENOMIC DNA]</scope>
    <source>
        <strain evidence="2">DSM 14684 / CIP 108061 / JCM 11494 / NBRC 100937 / ID131577</strain>
    </source>
</reference>
<dbReference type="HOGENOM" id="CLU_2258961_0_0_11"/>
<dbReference type="KEGG" id="cwo:Cwoe_2277"/>
<accession>D3F6D5</accession>
<dbReference type="RefSeq" id="WP_012933753.1">
    <property type="nucleotide sequence ID" value="NC_013739.1"/>
</dbReference>
<keyword evidence="2" id="KW-1185">Reference proteome</keyword>
<gene>
    <name evidence="1" type="ordered locus">Cwoe_2277</name>
</gene>
<dbReference type="Proteomes" id="UP000008229">
    <property type="component" value="Chromosome"/>
</dbReference>
<evidence type="ECO:0000313" key="1">
    <source>
        <dbReference type="EMBL" id="ADB50702.1"/>
    </source>
</evidence>